<dbReference type="VEuPathDB" id="PlasmoDB:PmUG01_05026700"/>
<keyword evidence="7" id="KW-1185">Reference proteome</keyword>
<evidence type="ECO:0000256" key="2">
    <source>
        <dbReference type="SAM" id="SignalP"/>
    </source>
</evidence>
<dbReference type="OMA" id="AHGKNAH"/>
<reference evidence="6" key="1">
    <citation type="submission" date="2016-05" db="EMBL/GenBank/DDBJ databases">
        <authorList>
            <person name="Naeem Raeece"/>
        </authorList>
    </citation>
    <scope>NUCLEOTIDE SEQUENCE [LARGE SCALE GENOMIC DNA]</scope>
</reference>
<dbReference type="AlphaFoldDB" id="A0A1A8X5E8"/>
<evidence type="ECO:0000256" key="1">
    <source>
        <dbReference type="SAM" id="MobiDB-lite"/>
    </source>
</evidence>
<dbReference type="OrthoDB" id="390682at2759"/>
<dbReference type="Proteomes" id="UP000078597">
    <property type="component" value="Unassembled WGS sequence"/>
</dbReference>
<dbReference type="KEGG" id="pmal:PMUG01_05026700"/>
<feature type="domain" description="MACPF" evidence="3">
    <location>
        <begin position="32"/>
        <end position="420"/>
    </location>
</feature>
<dbReference type="Pfam" id="PF01823">
    <property type="entry name" value="MACPF"/>
    <property type="match status" value="2"/>
</dbReference>
<dbReference type="Proteomes" id="UP000219813">
    <property type="component" value="Chromosome 5"/>
</dbReference>
<accession>A0A1A8X5E8</accession>
<sequence>MENRSAAKRSKKVLCVCLFTACFLLSYTKCNVKTNESNDSNDEIFSKYIGKGYDILFGYPLPNNELIEDPGFKEIIINTSNCIDVINENVCQKGEYFNFIDNINDVTNLAMDNINVDQLDRNIKPFSASMPYSSYFVNLEMEKKKYLVVQNSCVHTYATYNLRNFTNNINKNFLVDIEKLPILSKKKNEKKCPKLLYLGDPNSEYCSKYIKPWMKFFKKYGTHLVIAAHFGAKSFNTLEITLQKLEQIKIYNYKYPLRDVPYLNVFSFSPLLRDILEEANDSNNNNKKKKKNNNNKKNKNKKKKYNKNNNTNSTNSDREQTPVRGDLEKDIVSMKMGQNNSSNQISSLDIRGGTTMDERWNDLTYEIWKNSVYSNIIPIYLDLISLNSFMRIEKKESYKTALLYYNNLYGIDKENFYLSKNITDVLSDGEQITGSAKGSLTLSCPVGYIKSTGFILIINKSEKLKSLNSQGKRIKIQPCDNKGEYDISCAYRTNSIDVVTFGWMYCVKHSFLRFETIYMDSDGRDDSDDDDKNNGSIGGNTDGSNNDSSYGGKTPSRENSLKIICSEGNTLAFGFKMKLSKKENLEKIKVKPCTAGQNNCTINQTKNDSDYLLWGFCIPLSFHSISLLQLTYIHDANITTNVMGACSNNYINEFDNIFLGFSFSFDYELEEVNVSPCKMNYKFCTSKLDKKKKIPKNGKKHYAGMLLLCRYGGAAEKKFTHR</sequence>
<reference evidence="5 7" key="3">
    <citation type="submission" date="2016-06" db="EMBL/GenBank/DDBJ databases">
        <authorList>
            <consortium name="Pathogen Informatics"/>
        </authorList>
    </citation>
    <scope>NUCLEOTIDE SEQUENCE [LARGE SCALE GENOMIC DNA]</scope>
</reference>
<evidence type="ECO:0000313" key="7">
    <source>
        <dbReference type="Proteomes" id="UP000219813"/>
    </source>
</evidence>
<feature type="compositionally biased region" description="Polar residues" evidence="1">
    <location>
        <begin position="542"/>
        <end position="551"/>
    </location>
</feature>
<gene>
    <name evidence="5" type="primary">PLP4</name>
    <name evidence="4" type="ORF">PMALA_069790</name>
    <name evidence="5" type="ORF">PMUG01_05026700</name>
</gene>
<dbReference type="RefSeq" id="XP_028860413.1">
    <property type="nucleotide sequence ID" value="XM_029003471.1"/>
</dbReference>
<name>A0A1A8X5E8_PLAMA</name>
<dbReference type="GeneID" id="39867309"/>
<feature type="region of interest" description="Disordered" evidence="1">
    <location>
        <begin position="279"/>
        <end position="324"/>
    </location>
</feature>
<evidence type="ECO:0000313" key="6">
    <source>
        <dbReference type="Proteomes" id="UP000078597"/>
    </source>
</evidence>
<keyword evidence="2" id="KW-0732">Signal</keyword>
<dbReference type="PROSITE" id="PS51412">
    <property type="entry name" value="MACPF_2"/>
    <property type="match status" value="1"/>
</dbReference>
<dbReference type="InterPro" id="IPR020864">
    <property type="entry name" value="MACPF"/>
</dbReference>
<protein>
    <submittedName>
        <fullName evidence="4">MAC/Perforin domain containing protein</fullName>
    </submittedName>
    <submittedName>
        <fullName evidence="5">Perforin-like protein 4, putative</fullName>
    </submittedName>
</protein>
<reference evidence="4" key="2">
    <citation type="submission" date="2016-05" db="EMBL/GenBank/DDBJ databases">
        <authorList>
            <person name="Lavstsen T."/>
            <person name="Jespersen J.S."/>
        </authorList>
    </citation>
    <scope>NUCLEOTIDE SEQUENCE [LARGE SCALE GENOMIC DNA]</scope>
</reference>
<proteinExistence type="predicted"/>
<evidence type="ECO:0000313" key="4">
    <source>
        <dbReference type="EMBL" id="SBS99413.1"/>
    </source>
</evidence>
<feature type="chain" id="PRO_5015059779" evidence="2">
    <location>
        <begin position="31"/>
        <end position="722"/>
    </location>
</feature>
<evidence type="ECO:0000259" key="3">
    <source>
        <dbReference type="PROSITE" id="PS51412"/>
    </source>
</evidence>
<organism evidence="4 6">
    <name type="scientific">Plasmodium malariae</name>
    <dbReference type="NCBI Taxonomy" id="5858"/>
    <lineage>
        <taxon>Eukaryota</taxon>
        <taxon>Sar</taxon>
        <taxon>Alveolata</taxon>
        <taxon>Apicomplexa</taxon>
        <taxon>Aconoidasida</taxon>
        <taxon>Haemosporida</taxon>
        <taxon>Plasmodiidae</taxon>
        <taxon>Plasmodium</taxon>
        <taxon>Plasmodium (Plasmodium)</taxon>
    </lineage>
</organism>
<dbReference type="EMBL" id="LT594626">
    <property type="protein sequence ID" value="SBT87404.1"/>
    <property type="molecule type" value="Genomic_DNA"/>
</dbReference>
<feature type="signal peptide" evidence="2">
    <location>
        <begin position="1"/>
        <end position="30"/>
    </location>
</feature>
<dbReference type="EMBL" id="FLQW01005756">
    <property type="protein sequence ID" value="SBS99413.1"/>
    <property type="molecule type" value="Genomic_DNA"/>
</dbReference>
<evidence type="ECO:0000313" key="5">
    <source>
        <dbReference type="EMBL" id="SBT87404.1"/>
    </source>
</evidence>
<feature type="compositionally biased region" description="Basic residues" evidence="1">
    <location>
        <begin position="286"/>
        <end position="306"/>
    </location>
</feature>
<feature type="region of interest" description="Disordered" evidence="1">
    <location>
        <begin position="523"/>
        <end position="556"/>
    </location>
</feature>